<keyword evidence="18" id="KW-0472">Membrane</keyword>
<feature type="domain" description="PAS" evidence="21">
    <location>
        <begin position="506"/>
        <end position="577"/>
    </location>
</feature>
<evidence type="ECO:0000256" key="12">
    <source>
        <dbReference type="ARBA" id="ARBA00064003"/>
    </source>
</evidence>
<dbReference type="Gene3D" id="3.30.565.10">
    <property type="entry name" value="Histidine kinase-like ATPase, C-terminal domain"/>
    <property type="match status" value="1"/>
</dbReference>
<keyword evidence="3 16" id="KW-0597">Phosphoprotein</keyword>
<dbReference type="GO" id="GO:0000155">
    <property type="term" value="F:phosphorelay sensor kinase activity"/>
    <property type="evidence" value="ECO:0007669"/>
    <property type="project" value="InterPro"/>
</dbReference>
<dbReference type="PROSITE" id="PS50113">
    <property type="entry name" value="PAC"/>
    <property type="match status" value="3"/>
</dbReference>
<keyword evidence="5" id="KW-0732">Signal</keyword>
<sequence>MPEQSSSSLPSIRSQIALLVLACALPTVIGFAGLVNELYGREHAALREDTLQLARTVAAAIDRDLAQSASAAQALATSPSLQSGDLASFRGQAASLLVPQFPGFRFLLSDSGGALLPAPDETVASAFGARRNEARLRALLAEPANDSAPPQPTVSVVYDHDQALLAVDVPVRYNGKTRYALTVLLKPDRLARTLLDEHVTSRHSVALYNRDGVLVAHYGSGGNVVGQVAPPELRVQLGLGHESLVDTKAADGTPIYLGLNRAPASGLAVAVAAPRALADDRLLQTVSTVSLALALLLMLGFTLAWVVGGRISRSVRALLAPAQALASGAPFTLAAMTFSEAQAVGNALRSLEGDLQRHRTELAALVAERTAQLERERAQLETLYATAPVGLSYVDPELRVLRINDYLAAYNARPVAAHLGQPIIAMITDPEVRRSVLHDYGTVLQTGKPLVGIERTGPSAAAPGRTSYWIVSYYPQFDADGAIAGITSLLLDISEQKRTEAALRQSRQLFQSVLEHMPATIFLKRAADLRYEMFNRYGEALLGLQRADVLGKTDYDIMPAAQAEAFGADDRRVLASGQVSEVEQELVTAAGGAPHYLTTRKVALRDESGHVTHLLGIALDVTERRQAESVLHSTAERLAQSEQFLRAVTDNLPGMVAYWDANLQCRFANRYFLEWHSRQAGQIIGARMTEVLDSARYALCAPHVAGALAGAAQGFESRLAWPSGATSYTWVNFIPDLDEQHGVRGFFVLESDVTELKETELHLQRLNDELRQARDKAEAASRAKSEFVANMSHEIRTPMNAIIGLARLLQDAPLAQRERSYLDKIQLATQSLLSLVNDVLDISRIESGQLVLEHVRFQFEHVLNSVSVMVAASAWDKQVELVFDIDARVPRELLGDAMRLQQLLLNLISNAIKFTPRGEVRLSVALAASTAAEVTLAIEVRDTGIGISPEQQEHIFDAFSQGDSSTSRKYGGAGLGLAICRRIVQLKGGTLTVDSTPGQGATFRAICAFKRADPQDQGWLPDHDALRGLRLLVADDNASVRDALRQACASFGWDAVCVDSAAATLAALGGDGAAADGPDARFDLLLLDYDTLGAGDDGVLRHADGATGIALPPVLLMAPEHDSASLAHECATLGAAGVLAKPATPARLLAAVRAVRQPSAPAAPPPSHALRDRLAGMRLLLVEDNPINQEVAQYLLTHAGAQVTLACNGEQALELLQQAPERYDAVLMDIQMPVMNGYEASAAARGLGLRLPIIAMTANVMEEDLRRAADAGMDAHVAKPIDIEQLLGTLIRLAPHAIQRHNHAAGGLALANQDSVAGTASAPPHPSELPGIDLATALPRMGGNFDALAKLLRRFVQSQGESVSEVRQLLAAGQRQQAGQTLHRLRGVAANLGASEVAQRTSQAEAALLEGHPEQLERLLAALQAALDTVAASASRLPAAGEGSAAPDLDDNSATTLIATLVQLQDLLQNNNLKALALFQSLRPRLEAVDGTAAAALAEAVETLQFKAAGQLVHKLLQHKEFA</sequence>
<evidence type="ECO:0000313" key="24">
    <source>
        <dbReference type="EMBL" id="MBA5687559.1"/>
    </source>
</evidence>
<evidence type="ECO:0000256" key="6">
    <source>
        <dbReference type="ARBA" id="ARBA00022741"/>
    </source>
</evidence>
<dbReference type="InterPro" id="IPR004358">
    <property type="entry name" value="Sig_transdc_His_kin-like_C"/>
</dbReference>
<dbReference type="GO" id="GO:0005886">
    <property type="term" value="C:plasma membrane"/>
    <property type="evidence" value="ECO:0007669"/>
    <property type="project" value="UniProtKB-SubCell"/>
</dbReference>
<comment type="subunit">
    <text evidence="12">At low DSF concentrations, interacts with RpfF.</text>
</comment>
<dbReference type="SUPFAM" id="SSF52172">
    <property type="entry name" value="CheY-like"/>
    <property type="match status" value="2"/>
</dbReference>
<comment type="function">
    <text evidence="11">Member of the two-component regulatory system BvgS/BvgA. Phosphorylates BvgA via a four-step phosphorelay in response to environmental signals.</text>
</comment>
<evidence type="ECO:0000259" key="22">
    <source>
        <dbReference type="PROSITE" id="PS50113"/>
    </source>
</evidence>
<reference evidence="24 25" key="1">
    <citation type="submission" date="2020-07" db="EMBL/GenBank/DDBJ databases">
        <title>Novel species isolated from subtropical streams in China.</title>
        <authorList>
            <person name="Lu H."/>
        </authorList>
    </citation>
    <scope>NUCLEOTIDE SEQUENCE [LARGE SCALE GENOMIC DNA]</scope>
    <source>
        <strain evidence="24 25">LX47W</strain>
    </source>
</reference>
<evidence type="ECO:0000256" key="13">
    <source>
        <dbReference type="ARBA" id="ARBA00068150"/>
    </source>
</evidence>
<dbReference type="SUPFAM" id="SSF47226">
    <property type="entry name" value="Histidine-containing phosphotransfer domain, HPT domain"/>
    <property type="match status" value="1"/>
</dbReference>
<keyword evidence="8" id="KW-0067">ATP-binding</keyword>
<dbReference type="InterPro" id="IPR036641">
    <property type="entry name" value="HPT_dom_sf"/>
</dbReference>
<keyword evidence="6" id="KW-0547">Nucleotide-binding</keyword>
<dbReference type="PROSITE" id="PS50112">
    <property type="entry name" value="PAS"/>
    <property type="match status" value="1"/>
</dbReference>
<dbReference type="InterPro" id="IPR035965">
    <property type="entry name" value="PAS-like_dom_sf"/>
</dbReference>
<dbReference type="Gene3D" id="3.30.450.20">
    <property type="entry name" value="PAS domain"/>
    <property type="match status" value="3"/>
</dbReference>
<evidence type="ECO:0000259" key="21">
    <source>
        <dbReference type="PROSITE" id="PS50112"/>
    </source>
</evidence>
<evidence type="ECO:0000256" key="14">
    <source>
        <dbReference type="ARBA" id="ARBA00070152"/>
    </source>
</evidence>
<dbReference type="FunFam" id="3.30.565.10:FF:000010">
    <property type="entry name" value="Sensor histidine kinase RcsC"/>
    <property type="match status" value="1"/>
</dbReference>
<feature type="domain" description="Histidine kinase" evidence="19">
    <location>
        <begin position="790"/>
        <end position="1011"/>
    </location>
</feature>
<evidence type="ECO:0000256" key="4">
    <source>
        <dbReference type="ARBA" id="ARBA00022679"/>
    </source>
</evidence>
<feature type="transmembrane region" description="Helical" evidence="18">
    <location>
        <begin position="12"/>
        <end position="35"/>
    </location>
</feature>
<dbReference type="Pfam" id="PF01627">
    <property type="entry name" value="Hpt"/>
    <property type="match status" value="1"/>
</dbReference>
<dbReference type="InterPro" id="IPR005467">
    <property type="entry name" value="His_kinase_dom"/>
</dbReference>
<comment type="caution">
    <text evidence="24">The sequence shown here is derived from an EMBL/GenBank/DDBJ whole genome shotgun (WGS) entry which is preliminary data.</text>
</comment>
<dbReference type="SUPFAM" id="SSF55785">
    <property type="entry name" value="PYP-like sensor domain (PAS domain)"/>
    <property type="match status" value="3"/>
</dbReference>
<evidence type="ECO:0000256" key="1">
    <source>
        <dbReference type="ARBA" id="ARBA00000085"/>
    </source>
</evidence>
<accession>A0A7W2IKI3</accession>
<dbReference type="PROSITE" id="PS50110">
    <property type="entry name" value="RESPONSE_REGULATORY"/>
    <property type="match status" value="2"/>
</dbReference>
<dbReference type="SMART" id="SM00387">
    <property type="entry name" value="HATPase_c"/>
    <property type="match status" value="1"/>
</dbReference>
<dbReference type="PROSITE" id="PS50109">
    <property type="entry name" value="HIS_KIN"/>
    <property type="match status" value="1"/>
</dbReference>
<keyword evidence="4" id="KW-0808">Transferase</keyword>
<evidence type="ECO:0000256" key="7">
    <source>
        <dbReference type="ARBA" id="ARBA00022777"/>
    </source>
</evidence>
<feature type="modified residue" description="4-aspartylphosphate" evidence="16">
    <location>
        <position position="1229"/>
    </location>
</feature>
<dbReference type="SUPFAM" id="SSF55874">
    <property type="entry name" value="ATPase domain of HSP90 chaperone/DNA topoisomerase II/histidine kinase"/>
    <property type="match status" value="1"/>
</dbReference>
<dbReference type="CDD" id="cd00130">
    <property type="entry name" value="PAS"/>
    <property type="match status" value="1"/>
</dbReference>
<gene>
    <name evidence="24" type="ORF">H3H39_10920</name>
</gene>
<keyword evidence="18" id="KW-1133">Transmembrane helix</keyword>
<keyword evidence="18" id="KW-0812">Transmembrane</keyword>
<dbReference type="CDD" id="cd00082">
    <property type="entry name" value="HisKA"/>
    <property type="match status" value="1"/>
</dbReference>
<dbReference type="PRINTS" id="PR00344">
    <property type="entry name" value="BCTRLSENSOR"/>
</dbReference>
<feature type="modified residue" description="4-aspartylphosphate" evidence="16">
    <location>
        <position position="1088"/>
    </location>
</feature>
<dbReference type="InterPro" id="IPR000014">
    <property type="entry name" value="PAS"/>
</dbReference>
<keyword evidence="10" id="KW-0843">Virulence</keyword>
<evidence type="ECO:0000256" key="15">
    <source>
        <dbReference type="PROSITE-ProRule" id="PRU00110"/>
    </source>
</evidence>
<keyword evidence="7" id="KW-0418">Kinase</keyword>
<dbReference type="SUPFAM" id="SSF47384">
    <property type="entry name" value="Homodimeric domain of signal transducing histidine kinase"/>
    <property type="match status" value="1"/>
</dbReference>
<feature type="domain" description="Response regulatory" evidence="20">
    <location>
        <begin position="1030"/>
        <end position="1156"/>
    </location>
</feature>
<dbReference type="PROSITE" id="PS50894">
    <property type="entry name" value="HPT"/>
    <property type="match status" value="1"/>
</dbReference>
<dbReference type="InterPro" id="IPR000700">
    <property type="entry name" value="PAS-assoc_C"/>
</dbReference>
<dbReference type="InterPro" id="IPR008207">
    <property type="entry name" value="Sig_transdc_His_kin_Hpt_dom"/>
</dbReference>
<evidence type="ECO:0000256" key="2">
    <source>
        <dbReference type="ARBA" id="ARBA00012438"/>
    </source>
</evidence>
<keyword evidence="9" id="KW-0902">Two-component regulatory system</keyword>
<dbReference type="Gene3D" id="3.40.50.2300">
    <property type="match status" value="2"/>
</dbReference>
<dbReference type="SMART" id="SM00073">
    <property type="entry name" value="HPT"/>
    <property type="match status" value="1"/>
</dbReference>
<name>A0A7W2IKI3_9BURK</name>
<dbReference type="Gene3D" id="1.10.287.130">
    <property type="match status" value="1"/>
</dbReference>
<dbReference type="SMART" id="SM00091">
    <property type="entry name" value="PAS"/>
    <property type="match status" value="3"/>
</dbReference>
<evidence type="ECO:0000256" key="17">
    <source>
        <dbReference type="SAM" id="Coils"/>
    </source>
</evidence>
<dbReference type="InterPro" id="IPR001789">
    <property type="entry name" value="Sig_transdc_resp-reg_receiver"/>
</dbReference>
<dbReference type="EC" id="2.7.13.3" evidence="2"/>
<dbReference type="RefSeq" id="WP_182153387.1">
    <property type="nucleotide sequence ID" value="NZ_JACEZU010000004.1"/>
</dbReference>
<dbReference type="Pfam" id="PF02518">
    <property type="entry name" value="HATPase_c"/>
    <property type="match status" value="1"/>
</dbReference>
<evidence type="ECO:0000259" key="19">
    <source>
        <dbReference type="PROSITE" id="PS50109"/>
    </source>
</evidence>
<dbReference type="InterPro" id="IPR003594">
    <property type="entry name" value="HATPase_dom"/>
</dbReference>
<feature type="modified residue" description="Phosphohistidine" evidence="15">
    <location>
        <position position="1383"/>
    </location>
</feature>
<feature type="domain" description="HPt" evidence="23">
    <location>
        <begin position="1344"/>
        <end position="1444"/>
    </location>
</feature>
<comment type="catalytic activity">
    <reaction evidence="1">
        <text>ATP + protein L-histidine = ADP + protein N-phospho-L-histidine.</text>
        <dbReference type="EC" id="2.7.13.3"/>
    </reaction>
</comment>
<dbReference type="InterPro" id="IPR011006">
    <property type="entry name" value="CheY-like_superfamily"/>
</dbReference>
<feature type="transmembrane region" description="Helical" evidence="18">
    <location>
        <begin position="285"/>
        <end position="307"/>
    </location>
</feature>
<dbReference type="Pfam" id="PF00072">
    <property type="entry name" value="Response_reg"/>
    <property type="match status" value="1"/>
</dbReference>
<evidence type="ECO:0000256" key="16">
    <source>
        <dbReference type="PROSITE-ProRule" id="PRU00169"/>
    </source>
</evidence>
<dbReference type="PANTHER" id="PTHR45339:SF3">
    <property type="entry name" value="HISTIDINE KINASE"/>
    <property type="match status" value="1"/>
</dbReference>
<feature type="domain" description="PAC" evidence="22">
    <location>
        <begin position="451"/>
        <end position="505"/>
    </location>
</feature>
<evidence type="ECO:0000256" key="18">
    <source>
        <dbReference type="SAM" id="Phobius"/>
    </source>
</evidence>
<evidence type="ECO:0000256" key="11">
    <source>
        <dbReference type="ARBA" id="ARBA00058004"/>
    </source>
</evidence>
<feature type="domain" description="Response regulatory" evidence="20">
    <location>
        <begin position="1178"/>
        <end position="1294"/>
    </location>
</feature>
<dbReference type="GO" id="GO:0005524">
    <property type="term" value="F:ATP binding"/>
    <property type="evidence" value="ECO:0007669"/>
    <property type="project" value="UniProtKB-KW"/>
</dbReference>
<dbReference type="CDD" id="cd17546">
    <property type="entry name" value="REC_hyHK_CKI1_RcsC-like"/>
    <property type="match status" value="1"/>
</dbReference>
<dbReference type="CDD" id="cd16922">
    <property type="entry name" value="HATPase_EvgS-ArcB-TorS-like"/>
    <property type="match status" value="1"/>
</dbReference>
<dbReference type="Gene3D" id="1.20.120.160">
    <property type="entry name" value="HPT domain"/>
    <property type="match status" value="1"/>
</dbReference>
<dbReference type="EMBL" id="JACEZU010000004">
    <property type="protein sequence ID" value="MBA5687559.1"/>
    <property type="molecule type" value="Genomic_DNA"/>
</dbReference>
<feature type="domain" description="PAC" evidence="22">
    <location>
        <begin position="713"/>
        <end position="765"/>
    </location>
</feature>
<evidence type="ECO:0000256" key="8">
    <source>
        <dbReference type="ARBA" id="ARBA00022840"/>
    </source>
</evidence>
<dbReference type="InterPro" id="IPR013656">
    <property type="entry name" value="PAS_4"/>
</dbReference>
<keyword evidence="25" id="KW-1185">Reference proteome</keyword>
<evidence type="ECO:0000256" key="3">
    <source>
        <dbReference type="ARBA" id="ARBA00022553"/>
    </source>
</evidence>
<evidence type="ECO:0000259" key="23">
    <source>
        <dbReference type="PROSITE" id="PS50894"/>
    </source>
</evidence>
<evidence type="ECO:0000313" key="25">
    <source>
        <dbReference type="Proteomes" id="UP000573499"/>
    </source>
</evidence>
<dbReference type="InterPro" id="IPR036097">
    <property type="entry name" value="HisK_dim/P_sf"/>
</dbReference>
<evidence type="ECO:0000256" key="5">
    <source>
        <dbReference type="ARBA" id="ARBA00022729"/>
    </source>
</evidence>
<feature type="coiled-coil region" evidence="17">
    <location>
        <begin position="749"/>
        <end position="783"/>
    </location>
</feature>
<dbReference type="SMART" id="SM00448">
    <property type="entry name" value="REC"/>
    <property type="match status" value="2"/>
</dbReference>
<evidence type="ECO:0000256" key="10">
    <source>
        <dbReference type="ARBA" id="ARBA00023026"/>
    </source>
</evidence>
<organism evidence="24 25">
    <name type="scientific">Rugamonas apoptosis</name>
    <dbReference type="NCBI Taxonomy" id="2758570"/>
    <lineage>
        <taxon>Bacteria</taxon>
        <taxon>Pseudomonadati</taxon>
        <taxon>Pseudomonadota</taxon>
        <taxon>Betaproteobacteria</taxon>
        <taxon>Burkholderiales</taxon>
        <taxon>Oxalobacteraceae</taxon>
        <taxon>Telluria group</taxon>
        <taxon>Rugamonas</taxon>
    </lineage>
</organism>
<proteinExistence type="predicted"/>
<dbReference type="Pfam" id="PF08448">
    <property type="entry name" value="PAS_4"/>
    <property type="match status" value="3"/>
</dbReference>
<evidence type="ECO:0000256" key="9">
    <source>
        <dbReference type="ARBA" id="ARBA00023012"/>
    </source>
</evidence>
<dbReference type="FunFam" id="1.10.287.130:FF:000002">
    <property type="entry name" value="Two-component osmosensing histidine kinase"/>
    <property type="match status" value="1"/>
</dbReference>
<dbReference type="SMART" id="SM00388">
    <property type="entry name" value="HisKA"/>
    <property type="match status" value="1"/>
</dbReference>
<feature type="domain" description="PAC" evidence="22">
    <location>
        <begin position="580"/>
        <end position="633"/>
    </location>
</feature>
<dbReference type="InterPro" id="IPR036890">
    <property type="entry name" value="HATPase_C_sf"/>
</dbReference>
<dbReference type="PANTHER" id="PTHR45339">
    <property type="entry name" value="HYBRID SIGNAL TRANSDUCTION HISTIDINE KINASE J"/>
    <property type="match status" value="1"/>
</dbReference>
<dbReference type="Proteomes" id="UP000573499">
    <property type="component" value="Unassembled WGS sequence"/>
</dbReference>
<keyword evidence="17" id="KW-0175">Coiled coil</keyword>
<protein>
    <recommendedName>
        <fullName evidence="13">Sensory/regulatory protein RpfC</fullName>
        <ecNumber evidence="2">2.7.13.3</ecNumber>
    </recommendedName>
    <alternativeName>
        <fullName evidence="14">Virulence sensor protein BvgS</fullName>
    </alternativeName>
</protein>
<evidence type="ECO:0000259" key="20">
    <source>
        <dbReference type="PROSITE" id="PS50110"/>
    </source>
</evidence>
<dbReference type="NCBIfam" id="TIGR00229">
    <property type="entry name" value="sensory_box"/>
    <property type="match status" value="1"/>
</dbReference>
<dbReference type="InterPro" id="IPR003661">
    <property type="entry name" value="HisK_dim/P_dom"/>
</dbReference>
<dbReference type="Pfam" id="PF00512">
    <property type="entry name" value="HisKA"/>
    <property type="match status" value="1"/>
</dbReference>